<organism evidence="1 2">
    <name type="scientific">Nonomuraea longicatena</name>
    <dbReference type="NCBI Taxonomy" id="83682"/>
    <lineage>
        <taxon>Bacteria</taxon>
        <taxon>Bacillati</taxon>
        <taxon>Actinomycetota</taxon>
        <taxon>Actinomycetes</taxon>
        <taxon>Streptosporangiales</taxon>
        <taxon>Streptosporangiaceae</taxon>
        <taxon>Nonomuraea</taxon>
    </lineage>
</organism>
<gene>
    <name evidence="1" type="ORF">GCM10009560_50410</name>
</gene>
<keyword evidence="2" id="KW-1185">Reference proteome</keyword>
<evidence type="ECO:0000313" key="1">
    <source>
        <dbReference type="EMBL" id="GAA0939592.1"/>
    </source>
</evidence>
<dbReference type="Proteomes" id="UP001501578">
    <property type="component" value="Unassembled WGS sequence"/>
</dbReference>
<reference evidence="1 2" key="1">
    <citation type="journal article" date="2019" name="Int. J. Syst. Evol. Microbiol.">
        <title>The Global Catalogue of Microorganisms (GCM) 10K type strain sequencing project: providing services to taxonomists for standard genome sequencing and annotation.</title>
        <authorList>
            <consortium name="The Broad Institute Genomics Platform"/>
            <consortium name="The Broad Institute Genome Sequencing Center for Infectious Disease"/>
            <person name="Wu L."/>
            <person name="Ma J."/>
        </authorList>
    </citation>
    <scope>NUCLEOTIDE SEQUENCE [LARGE SCALE GENOMIC DNA]</scope>
    <source>
        <strain evidence="1 2">JCM 11136</strain>
    </source>
</reference>
<dbReference type="EMBL" id="BAAAHQ010000025">
    <property type="protein sequence ID" value="GAA0939592.1"/>
    <property type="molecule type" value="Genomic_DNA"/>
</dbReference>
<evidence type="ECO:0000313" key="2">
    <source>
        <dbReference type="Proteomes" id="UP001501578"/>
    </source>
</evidence>
<proteinExistence type="predicted"/>
<evidence type="ECO:0008006" key="3">
    <source>
        <dbReference type="Google" id="ProtNLM"/>
    </source>
</evidence>
<protein>
    <recommendedName>
        <fullName evidence="3">DUF1254 domain-containing protein</fullName>
    </recommendedName>
</protein>
<sequence>MLTNGGPRESFYRAVFNEILTGLGTVTVPDLPVPDPALKLDPSRYEGVYGGPGTWYEVSAEGGRLFLTLVIDPMQAEILQKPDRIGHELLAVSDTHFLMPPTDPLEDTQTVAIYDFVDGQARYLHTNCRVSPRTGPLDRVGSGS</sequence>
<name>A0ABN1Q9N8_9ACTN</name>
<accession>A0ABN1Q9N8</accession>
<comment type="caution">
    <text evidence="1">The sequence shown here is derived from an EMBL/GenBank/DDBJ whole genome shotgun (WGS) entry which is preliminary data.</text>
</comment>